<evidence type="ECO:0000256" key="2">
    <source>
        <dbReference type="SAM" id="Phobius"/>
    </source>
</evidence>
<dbReference type="Proteomes" id="UP001363151">
    <property type="component" value="Unassembled WGS sequence"/>
</dbReference>
<keyword evidence="2" id="KW-0812">Transmembrane</keyword>
<proteinExistence type="predicted"/>
<feature type="transmembrane region" description="Helical" evidence="2">
    <location>
        <begin position="421"/>
        <end position="439"/>
    </location>
</feature>
<protein>
    <submittedName>
        <fullName evidence="3">Uncharacterized protein</fullName>
    </submittedName>
</protein>
<sequence>MPAKIAVSPIVLDEEGIPSPRALLTTPLFSVRSRRLSEAERSPKGRRPSVSVSVRRGPKTHAFPPASPAATTEGGFFAVLASPPSSPRIQIVVQRAHHATHIDIDVFLWLKLVVVASLLVSASGLVPARARGPGASPRRTVATTTTTTSSYQEAATLRDFDEPPVRAEPPIPIREAKSTRAYADPAKFAAPSAAKTPRDLRALVDSSLRVTRAHGVGGAQRLGRLYTASAASALEPLMDWQSNAFRGAAVAAAYVSYAPIASALAALPSPNAAEGGYFFSLMSIVYGTLTASTISDSTTRLSNLRAAAVEEVTSLPAVTRRLESMLLGRHATLEMGRVFEDVAAGVLAHTDALIGGSTAEELASISDSRDPLLDVVAVLEDAQHELGLDLGFALDGVERAIAARGKRLSLERSSIAPEQFAVLRGLAVALVGAYTYLTLDHNGGTPSLLGFTLDGGLDASIGVHVLFSLVVGAVSVFGNLAEDLNRPFTANKLESDTVVASLKQLRDGLLPHIRRG</sequence>
<feature type="transmembrane region" description="Helical" evidence="2">
    <location>
        <begin position="459"/>
        <end position="481"/>
    </location>
</feature>
<gene>
    <name evidence="3" type="ORF">SO694_00065120</name>
</gene>
<evidence type="ECO:0000313" key="4">
    <source>
        <dbReference type="Proteomes" id="UP001363151"/>
    </source>
</evidence>
<feature type="transmembrane region" description="Helical" evidence="2">
    <location>
        <begin position="244"/>
        <end position="265"/>
    </location>
</feature>
<dbReference type="Pfam" id="PF14023">
    <property type="entry name" value="Bestrophin-like"/>
    <property type="match status" value="1"/>
</dbReference>
<feature type="transmembrane region" description="Helical" evidence="2">
    <location>
        <begin position="106"/>
        <end position="128"/>
    </location>
</feature>
<feature type="region of interest" description="Disordered" evidence="1">
    <location>
        <begin position="35"/>
        <end position="69"/>
    </location>
</feature>
<feature type="compositionally biased region" description="Low complexity" evidence="1">
    <location>
        <begin position="129"/>
        <end position="148"/>
    </location>
</feature>
<accession>A0ABR1FQS6</accession>
<feature type="region of interest" description="Disordered" evidence="1">
    <location>
        <begin position="129"/>
        <end position="149"/>
    </location>
</feature>
<keyword evidence="2" id="KW-0472">Membrane</keyword>
<name>A0ABR1FQS6_AURAN</name>
<reference evidence="3 4" key="1">
    <citation type="submission" date="2024-03" db="EMBL/GenBank/DDBJ databases">
        <title>Aureococcus anophagefferens CCMP1851 and Kratosvirus quantuckense: Draft genome of a second virus-susceptible host strain in the model system.</title>
        <authorList>
            <person name="Chase E."/>
            <person name="Truchon A.R."/>
            <person name="Schepens W."/>
            <person name="Wilhelm S.W."/>
        </authorList>
    </citation>
    <scope>NUCLEOTIDE SEQUENCE [LARGE SCALE GENOMIC DNA]</scope>
    <source>
        <strain evidence="3 4">CCMP1851</strain>
    </source>
</reference>
<dbReference type="InterPro" id="IPR025333">
    <property type="entry name" value="DUF4239"/>
</dbReference>
<keyword evidence="4" id="KW-1185">Reference proteome</keyword>
<organism evidence="3 4">
    <name type="scientific">Aureococcus anophagefferens</name>
    <name type="common">Harmful bloom alga</name>
    <dbReference type="NCBI Taxonomy" id="44056"/>
    <lineage>
        <taxon>Eukaryota</taxon>
        <taxon>Sar</taxon>
        <taxon>Stramenopiles</taxon>
        <taxon>Ochrophyta</taxon>
        <taxon>Pelagophyceae</taxon>
        <taxon>Pelagomonadales</taxon>
        <taxon>Pelagomonadaceae</taxon>
        <taxon>Aureococcus</taxon>
    </lineage>
</organism>
<keyword evidence="2" id="KW-1133">Transmembrane helix</keyword>
<evidence type="ECO:0000313" key="3">
    <source>
        <dbReference type="EMBL" id="KAK7235941.1"/>
    </source>
</evidence>
<evidence type="ECO:0000256" key="1">
    <source>
        <dbReference type="SAM" id="MobiDB-lite"/>
    </source>
</evidence>
<dbReference type="EMBL" id="JBBJCI010000288">
    <property type="protein sequence ID" value="KAK7235941.1"/>
    <property type="molecule type" value="Genomic_DNA"/>
</dbReference>
<comment type="caution">
    <text evidence="3">The sequence shown here is derived from an EMBL/GenBank/DDBJ whole genome shotgun (WGS) entry which is preliminary data.</text>
</comment>
<feature type="transmembrane region" description="Helical" evidence="2">
    <location>
        <begin position="277"/>
        <end position="295"/>
    </location>
</feature>